<feature type="transmembrane region" description="Helical" evidence="1">
    <location>
        <begin position="374"/>
        <end position="398"/>
    </location>
</feature>
<evidence type="ECO:0000313" key="2">
    <source>
        <dbReference type="EMBL" id="MBP1851498.1"/>
    </source>
</evidence>
<feature type="transmembrane region" description="Helical" evidence="1">
    <location>
        <begin position="124"/>
        <end position="144"/>
    </location>
</feature>
<accession>A0ABS4E0N1</accession>
<name>A0ABS4E0N1_9HYPH</name>
<organism evidence="2 3">
    <name type="scientific">Rhizobium halophytocola</name>
    <dbReference type="NCBI Taxonomy" id="735519"/>
    <lineage>
        <taxon>Bacteria</taxon>
        <taxon>Pseudomonadati</taxon>
        <taxon>Pseudomonadota</taxon>
        <taxon>Alphaproteobacteria</taxon>
        <taxon>Hyphomicrobiales</taxon>
        <taxon>Rhizobiaceae</taxon>
        <taxon>Rhizobium/Agrobacterium group</taxon>
        <taxon>Rhizobium</taxon>
    </lineage>
</organism>
<dbReference type="RefSeq" id="WP_209946269.1">
    <property type="nucleotide sequence ID" value="NZ_JAGGJU010000007.1"/>
</dbReference>
<comment type="caution">
    <text evidence="2">The sequence shown here is derived from an EMBL/GenBank/DDBJ whole genome shotgun (WGS) entry which is preliminary data.</text>
</comment>
<keyword evidence="1" id="KW-0812">Transmembrane</keyword>
<protein>
    <recommendedName>
        <fullName evidence="4">Oligosaccharide flippase family protein</fullName>
    </recommendedName>
</protein>
<feature type="transmembrane region" description="Helical" evidence="1">
    <location>
        <begin position="151"/>
        <end position="172"/>
    </location>
</feature>
<reference evidence="2 3" key="1">
    <citation type="submission" date="2021-03" db="EMBL/GenBank/DDBJ databases">
        <title>Genomic Encyclopedia of Type Strains, Phase IV (KMG-IV): sequencing the most valuable type-strain genomes for metagenomic binning, comparative biology and taxonomic classification.</title>
        <authorList>
            <person name="Goeker M."/>
        </authorList>
    </citation>
    <scope>NUCLEOTIDE SEQUENCE [LARGE SCALE GENOMIC DNA]</scope>
    <source>
        <strain evidence="2 3">DSM 21600</strain>
    </source>
</reference>
<dbReference type="Proteomes" id="UP000759443">
    <property type="component" value="Unassembled WGS sequence"/>
</dbReference>
<sequence>MPTASRTVLRRASNVALLVGGYGIGQGSMFIAQTWLLARGELGLLAFFGTSFAFAILAIILVEAGSIIVLARLTVQNLDADPGWQAIWRCYWETSVFRASVAVIVVLAGLFYLAVIGADRQTTGFALCFVPAIAIWAFNGAGLIDGLSLSGLSGLTGSLPYVAAAIGLFIVSTTEPQSYGVILGAGLSIGYGLTVVAHFVILWRLGHRPRLVMPSRYGLRRSFADGLSLISTQAPGQLYFRYQLLLSHWFLGLDGTALFIYGKQIVTAFIQLLTFVRRTEFPGLVARLNGGSGDRIQAIFQEQRLGNYLAFCLFACVACAGAGIYAFGGTTAAPAGFAIAALAPTIFSNTLSLAFNQGLSALGLYPQLVRSTALAMTTGALVSTTLGATLGILGFAIADMLQHVTSLTLNIRTIRHRPPAAASDTR</sequence>
<feature type="transmembrane region" description="Helical" evidence="1">
    <location>
        <begin position="305"/>
        <end position="327"/>
    </location>
</feature>
<feature type="transmembrane region" description="Helical" evidence="1">
    <location>
        <begin position="333"/>
        <end position="354"/>
    </location>
</feature>
<keyword evidence="1" id="KW-0472">Membrane</keyword>
<evidence type="ECO:0000313" key="3">
    <source>
        <dbReference type="Proteomes" id="UP000759443"/>
    </source>
</evidence>
<keyword evidence="1" id="KW-1133">Transmembrane helix</keyword>
<evidence type="ECO:0008006" key="4">
    <source>
        <dbReference type="Google" id="ProtNLM"/>
    </source>
</evidence>
<feature type="transmembrane region" description="Helical" evidence="1">
    <location>
        <begin position="42"/>
        <end position="75"/>
    </location>
</feature>
<feature type="transmembrane region" description="Helical" evidence="1">
    <location>
        <begin position="12"/>
        <end position="36"/>
    </location>
</feature>
<dbReference type="EMBL" id="JAGGJU010000007">
    <property type="protein sequence ID" value="MBP1851498.1"/>
    <property type="molecule type" value="Genomic_DNA"/>
</dbReference>
<gene>
    <name evidence="2" type="ORF">J2Z17_002943</name>
</gene>
<feature type="transmembrane region" description="Helical" evidence="1">
    <location>
        <begin position="96"/>
        <end position="118"/>
    </location>
</feature>
<proteinExistence type="predicted"/>
<feature type="transmembrane region" description="Helical" evidence="1">
    <location>
        <begin position="178"/>
        <end position="203"/>
    </location>
</feature>
<keyword evidence="3" id="KW-1185">Reference proteome</keyword>
<evidence type="ECO:0000256" key="1">
    <source>
        <dbReference type="SAM" id="Phobius"/>
    </source>
</evidence>